<sequence length="244" mass="27186">MSGIPNVVRQRTTRSGDGQHMSSPGFPSDGVPAPPSTPLDNTRRSQRHSAFTPDSPVAPTARWERSQSVDHPEPTERSRGIGNQRCFRLDDRDGYRGGALMCRGSRRAVLPTPRGRKSEMTPNGAALSAHRSGTRRAPRHVSASPEGSNGHPAGLLRRGDSETAGLADRPPRGVPCGFRRGRPRTLWDRHPRSGRSRREPCERFHRTSHREGRAHELLRRPDPVLTPKATSHPARARRDRRAFW</sequence>
<keyword evidence="3" id="KW-1185">Reference proteome</keyword>
<evidence type="ECO:0000313" key="2">
    <source>
        <dbReference type="EMBL" id="SDP69421.1"/>
    </source>
</evidence>
<feature type="compositionally biased region" description="Basic and acidic residues" evidence="1">
    <location>
        <begin position="185"/>
        <end position="222"/>
    </location>
</feature>
<evidence type="ECO:0000313" key="3">
    <source>
        <dbReference type="Proteomes" id="UP000199497"/>
    </source>
</evidence>
<accession>A0A1H0UTJ2</accession>
<feature type="compositionally biased region" description="Polar residues" evidence="1">
    <location>
        <begin position="9"/>
        <end position="22"/>
    </location>
</feature>
<dbReference type="Proteomes" id="UP000199497">
    <property type="component" value="Unassembled WGS sequence"/>
</dbReference>
<feature type="region of interest" description="Disordered" evidence="1">
    <location>
        <begin position="1"/>
        <end position="244"/>
    </location>
</feature>
<dbReference type="EMBL" id="FNJR01000007">
    <property type="protein sequence ID" value="SDP69421.1"/>
    <property type="molecule type" value="Genomic_DNA"/>
</dbReference>
<organism evidence="2 3">
    <name type="scientific">Actinopolyspora xinjiangensis</name>
    <dbReference type="NCBI Taxonomy" id="405564"/>
    <lineage>
        <taxon>Bacteria</taxon>
        <taxon>Bacillati</taxon>
        <taxon>Actinomycetota</taxon>
        <taxon>Actinomycetes</taxon>
        <taxon>Actinopolysporales</taxon>
        <taxon>Actinopolysporaceae</taxon>
        <taxon>Actinopolyspora</taxon>
    </lineage>
</organism>
<protein>
    <submittedName>
        <fullName evidence="2">Uncharacterized protein</fullName>
    </submittedName>
</protein>
<gene>
    <name evidence="2" type="ORF">SAMN04487905_107135</name>
</gene>
<dbReference type="AlphaFoldDB" id="A0A1H0UTJ2"/>
<proteinExistence type="predicted"/>
<reference evidence="3" key="1">
    <citation type="submission" date="2016-10" db="EMBL/GenBank/DDBJ databases">
        <authorList>
            <person name="Varghese N."/>
            <person name="Submissions S."/>
        </authorList>
    </citation>
    <scope>NUCLEOTIDE SEQUENCE [LARGE SCALE GENOMIC DNA]</scope>
    <source>
        <strain evidence="3">DSM 46732</strain>
    </source>
</reference>
<feature type="compositionally biased region" description="Basic residues" evidence="1">
    <location>
        <begin position="234"/>
        <end position="244"/>
    </location>
</feature>
<name>A0A1H0UTJ2_9ACTN</name>
<evidence type="ECO:0000256" key="1">
    <source>
        <dbReference type="SAM" id="MobiDB-lite"/>
    </source>
</evidence>
<feature type="compositionally biased region" description="Basic and acidic residues" evidence="1">
    <location>
        <begin position="62"/>
        <end position="79"/>
    </location>
</feature>